<keyword evidence="1" id="KW-0472">Membrane</keyword>
<feature type="transmembrane region" description="Helical" evidence="1">
    <location>
        <begin position="20"/>
        <end position="39"/>
    </location>
</feature>
<dbReference type="Proteomes" id="UP000094669">
    <property type="component" value="Unassembled WGS sequence"/>
</dbReference>
<organism evidence="3 4">
    <name type="scientific">Leptospira inadai serovar Lyme</name>
    <dbReference type="NCBI Taxonomy" id="293084"/>
    <lineage>
        <taxon>Bacteria</taxon>
        <taxon>Pseudomonadati</taxon>
        <taxon>Spirochaetota</taxon>
        <taxon>Spirochaetia</taxon>
        <taxon>Leptospirales</taxon>
        <taxon>Leptospiraceae</taxon>
        <taxon>Leptospira</taxon>
    </lineage>
</organism>
<proteinExistence type="predicted"/>
<dbReference type="InterPro" id="IPR052728">
    <property type="entry name" value="O2_lipid_transport_reg"/>
</dbReference>
<feature type="transmembrane region" description="Helical" evidence="1">
    <location>
        <begin position="185"/>
        <end position="205"/>
    </location>
</feature>
<dbReference type="Pfam" id="PF01757">
    <property type="entry name" value="Acyl_transf_3"/>
    <property type="match status" value="1"/>
</dbReference>
<name>A0ABX4YIF2_9LEPT</name>
<keyword evidence="1" id="KW-0812">Transmembrane</keyword>
<feature type="transmembrane region" description="Helical" evidence="1">
    <location>
        <begin position="266"/>
        <end position="283"/>
    </location>
</feature>
<feature type="transmembrane region" description="Helical" evidence="1">
    <location>
        <begin position="102"/>
        <end position="122"/>
    </location>
</feature>
<dbReference type="EMBL" id="MCRM02000010">
    <property type="protein sequence ID" value="PNV74925.1"/>
    <property type="molecule type" value="Genomic_DNA"/>
</dbReference>
<feature type="transmembrane region" description="Helical" evidence="1">
    <location>
        <begin position="332"/>
        <end position="352"/>
    </location>
</feature>
<keyword evidence="1" id="KW-1133">Transmembrane helix</keyword>
<reference evidence="3" key="1">
    <citation type="submission" date="2018-01" db="EMBL/GenBank/DDBJ databases">
        <title>Genomic characterization of Leptospira inadai serogroup Lyme isolated from captured rat in Brazil and comparative analysis with human reference strain.</title>
        <authorList>
            <person name="Moreno L.Z."/>
            <person name="Loureiro A.P."/>
            <person name="Miraglia F."/>
            <person name="Kremer F.S."/>
            <person name="Eslabao M.R."/>
            <person name="Dellagostin O.A."/>
            <person name="Lilenbaum W."/>
            <person name="Moreno A.M."/>
        </authorList>
    </citation>
    <scope>NUCLEOTIDE SEQUENCE [LARGE SCALE GENOMIC DNA]</scope>
    <source>
        <strain evidence="3">M34/99</strain>
    </source>
</reference>
<comment type="caution">
    <text evidence="3">The sequence shown here is derived from an EMBL/GenBank/DDBJ whole genome shotgun (WGS) entry which is preliminary data.</text>
</comment>
<dbReference type="GO" id="GO:0016746">
    <property type="term" value="F:acyltransferase activity"/>
    <property type="evidence" value="ECO:0007669"/>
    <property type="project" value="UniProtKB-KW"/>
</dbReference>
<sequence>MSAIKHYLFGIFKYDPREIAPLNGLRTLAYFLVIGTHMYRPFEPYIKEPNDIARNVFNSGSLCMDIFFILSGFLISGPLFRELDRTDDIRLGVFFSKRTIRIFPPYFIFLSIQTFLFIPILMRLQPESMEALAKFQSTAIFDFLYISNYFYGTVPHGWSLSLEEQFYLLFPVFLLLVFKRIPKKFRFASLLLWIVIPTIYRFFIYKYMIEGVTDPIRAKQLYSGWIYYPLQGRLDSLFAGIILAYTLNRYPERIYAFLDDKRKSSIALGIAIASIAYISIFVFEFQSSLMSMVFRFNLNTLAWLIIVILSLRPESFVAKIFSLKIFSPIAKLSYCSYLIHFFLVGILTPAVVNIKDPHYMDFALWFVPTGIIILCFGYLFHLVAERPFMVWKESKYGKEVILAKTENSSLAATRTD</sequence>
<feature type="domain" description="Acyltransferase 3" evidence="2">
    <location>
        <begin position="22"/>
        <end position="380"/>
    </location>
</feature>
<evidence type="ECO:0000313" key="4">
    <source>
        <dbReference type="Proteomes" id="UP000094669"/>
    </source>
</evidence>
<dbReference type="PANTHER" id="PTHR11161">
    <property type="entry name" value="O-ACYLTRANSFERASE"/>
    <property type="match status" value="1"/>
</dbReference>
<evidence type="ECO:0000259" key="2">
    <source>
        <dbReference type="Pfam" id="PF01757"/>
    </source>
</evidence>
<keyword evidence="4" id="KW-1185">Reference proteome</keyword>
<keyword evidence="3" id="KW-0808">Transferase</keyword>
<feature type="transmembrane region" description="Helical" evidence="1">
    <location>
        <begin position="158"/>
        <end position="178"/>
    </location>
</feature>
<gene>
    <name evidence="3" type="ORF">BES34_011690</name>
</gene>
<feature type="transmembrane region" description="Helical" evidence="1">
    <location>
        <begin position="59"/>
        <end position="81"/>
    </location>
</feature>
<feature type="transmembrane region" description="Helical" evidence="1">
    <location>
        <begin position="225"/>
        <end position="245"/>
    </location>
</feature>
<evidence type="ECO:0000256" key="1">
    <source>
        <dbReference type="SAM" id="Phobius"/>
    </source>
</evidence>
<accession>A0ABX4YIF2</accession>
<evidence type="ECO:0000313" key="3">
    <source>
        <dbReference type="EMBL" id="PNV74925.1"/>
    </source>
</evidence>
<dbReference type="RefSeq" id="WP_010418939.1">
    <property type="nucleotide sequence ID" value="NZ_MCRM02000010.1"/>
</dbReference>
<dbReference type="PANTHER" id="PTHR11161:SF72">
    <property type="entry name" value="FI21449P1"/>
    <property type="match status" value="1"/>
</dbReference>
<keyword evidence="3" id="KW-0012">Acyltransferase</keyword>
<dbReference type="InterPro" id="IPR002656">
    <property type="entry name" value="Acyl_transf_3_dom"/>
</dbReference>
<protein>
    <submittedName>
        <fullName evidence="3">Acyltransferase</fullName>
    </submittedName>
</protein>
<feature type="transmembrane region" description="Helical" evidence="1">
    <location>
        <begin position="364"/>
        <end position="384"/>
    </location>
</feature>